<dbReference type="InterPro" id="IPR015797">
    <property type="entry name" value="NUDIX_hydrolase-like_dom_sf"/>
</dbReference>
<proteinExistence type="predicted"/>
<dbReference type="PANTHER" id="PTHR43046:SF2">
    <property type="entry name" value="8-OXO-DGTP DIPHOSPHATASE-RELATED"/>
    <property type="match status" value="1"/>
</dbReference>
<accession>A0ABS3IDE5</accession>
<protein>
    <submittedName>
        <fullName evidence="5">NUDIX domain-containing protein</fullName>
    </submittedName>
</protein>
<gene>
    <name evidence="5" type="ORF">J0911_18720</name>
</gene>
<comment type="cofactor">
    <cofactor evidence="1">
        <name>Mg(2+)</name>
        <dbReference type="ChEBI" id="CHEBI:18420"/>
    </cofactor>
</comment>
<dbReference type="EMBL" id="JAFMPK010000048">
    <property type="protein sequence ID" value="MBO0611059.1"/>
    <property type="molecule type" value="Genomic_DNA"/>
</dbReference>
<dbReference type="SUPFAM" id="SSF55811">
    <property type="entry name" value="Nudix"/>
    <property type="match status" value="1"/>
</dbReference>
<comment type="caution">
    <text evidence="5">The sequence shown here is derived from an EMBL/GenBank/DDBJ whole genome shotgun (WGS) entry which is preliminary data.</text>
</comment>
<name>A0ABS3IDE5_9MICO</name>
<evidence type="ECO:0000256" key="1">
    <source>
        <dbReference type="ARBA" id="ARBA00001946"/>
    </source>
</evidence>
<reference evidence="6" key="1">
    <citation type="submission" date="2023-07" db="EMBL/GenBank/DDBJ databases">
        <title>Myceligenerans salitolerans sp. nov., a halotolerant actinomycete isolated from a salt lake in Xinjiang, China.</title>
        <authorList>
            <person name="Guan T."/>
        </authorList>
    </citation>
    <scope>NUCLEOTIDE SEQUENCE [LARGE SCALE GENOMIC DNA]</scope>
    <source>
        <strain evidence="6">XHU 5031</strain>
    </source>
</reference>
<dbReference type="PANTHER" id="PTHR43046">
    <property type="entry name" value="GDP-MANNOSE MANNOSYL HYDROLASE"/>
    <property type="match status" value="1"/>
</dbReference>
<feature type="compositionally biased region" description="Basic and acidic residues" evidence="3">
    <location>
        <begin position="156"/>
        <end position="165"/>
    </location>
</feature>
<dbReference type="RefSeq" id="WP_207277006.1">
    <property type="nucleotide sequence ID" value="NZ_JAFMPK010000048.1"/>
</dbReference>
<dbReference type="CDD" id="cd04690">
    <property type="entry name" value="NUDIX_Hydrolase"/>
    <property type="match status" value="1"/>
</dbReference>
<dbReference type="Proteomes" id="UP000664617">
    <property type="component" value="Unassembled WGS sequence"/>
</dbReference>
<dbReference type="Gene3D" id="3.90.79.10">
    <property type="entry name" value="Nucleoside Triphosphate Pyrophosphohydrolase"/>
    <property type="match status" value="1"/>
</dbReference>
<evidence type="ECO:0000256" key="3">
    <source>
        <dbReference type="SAM" id="MobiDB-lite"/>
    </source>
</evidence>
<dbReference type="InterPro" id="IPR000086">
    <property type="entry name" value="NUDIX_hydrolase_dom"/>
</dbReference>
<dbReference type="PROSITE" id="PS00893">
    <property type="entry name" value="NUDIX_BOX"/>
    <property type="match status" value="1"/>
</dbReference>
<feature type="compositionally biased region" description="Low complexity" evidence="3">
    <location>
        <begin position="142"/>
        <end position="153"/>
    </location>
</feature>
<feature type="domain" description="Nudix hydrolase" evidence="4">
    <location>
        <begin position="7"/>
        <end position="136"/>
    </location>
</feature>
<keyword evidence="6" id="KW-1185">Reference proteome</keyword>
<dbReference type="Pfam" id="PF00293">
    <property type="entry name" value="NUDIX"/>
    <property type="match status" value="1"/>
</dbReference>
<sequence length="165" mass="17722">MTVPAETLRIVAAIVVGADGRHLVVRKRDTTSYMQVGGKIEPGEEPLAALLREFEEEVGLVIDPTRALPLGRFGAPAVNEPGHRVDAHAFVVGLTRQERPQARAELEELAWIDPAAPRTPHPLAPLSLDLLTAWHERETGKAHASSGSEAGASFDDDTRTGVEAV</sequence>
<evidence type="ECO:0000313" key="6">
    <source>
        <dbReference type="Proteomes" id="UP000664617"/>
    </source>
</evidence>
<evidence type="ECO:0000259" key="4">
    <source>
        <dbReference type="PROSITE" id="PS51462"/>
    </source>
</evidence>
<evidence type="ECO:0000313" key="5">
    <source>
        <dbReference type="EMBL" id="MBO0611059.1"/>
    </source>
</evidence>
<evidence type="ECO:0000256" key="2">
    <source>
        <dbReference type="ARBA" id="ARBA00022801"/>
    </source>
</evidence>
<feature type="region of interest" description="Disordered" evidence="3">
    <location>
        <begin position="138"/>
        <end position="165"/>
    </location>
</feature>
<dbReference type="PROSITE" id="PS51462">
    <property type="entry name" value="NUDIX"/>
    <property type="match status" value="1"/>
</dbReference>
<organism evidence="5 6">
    <name type="scientific">Myceligenerans salitolerans</name>
    <dbReference type="NCBI Taxonomy" id="1230528"/>
    <lineage>
        <taxon>Bacteria</taxon>
        <taxon>Bacillati</taxon>
        <taxon>Actinomycetota</taxon>
        <taxon>Actinomycetes</taxon>
        <taxon>Micrococcales</taxon>
        <taxon>Promicromonosporaceae</taxon>
        <taxon>Myceligenerans</taxon>
    </lineage>
</organism>
<dbReference type="InterPro" id="IPR020084">
    <property type="entry name" value="NUDIX_hydrolase_CS"/>
</dbReference>
<keyword evidence="2" id="KW-0378">Hydrolase</keyword>